<dbReference type="Proteomes" id="UP001652621">
    <property type="component" value="Unplaced"/>
</dbReference>
<organism evidence="8">
    <name type="scientific">Musca domestica</name>
    <name type="common">House fly</name>
    <dbReference type="NCBI Taxonomy" id="7370"/>
    <lineage>
        <taxon>Eukaryota</taxon>
        <taxon>Metazoa</taxon>
        <taxon>Ecdysozoa</taxon>
        <taxon>Arthropoda</taxon>
        <taxon>Hexapoda</taxon>
        <taxon>Insecta</taxon>
        <taxon>Pterygota</taxon>
        <taxon>Neoptera</taxon>
        <taxon>Endopterygota</taxon>
        <taxon>Diptera</taxon>
        <taxon>Brachycera</taxon>
        <taxon>Muscomorpha</taxon>
        <taxon>Muscoidea</taxon>
        <taxon>Muscidae</taxon>
        <taxon>Musca</taxon>
    </lineage>
</organism>
<dbReference type="InterPro" id="IPR029058">
    <property type="entry name" value="AB_hydrolase_fold"/>
</dbReference>
<dbReference type="Gene3D" id="3.40.50.1820">
    <property type="entry name" value="alpha/beta hydrolase"/>
    <property type="match status" value="1"/>
</dbReference>
<dbReference type="Pfam" id="PF00135">
    <property type="entry name" value="COesterase"/>
    <property type="match status" value="1"/>
</dbReference>
<evidence type="ECO:0000313" key="8">
    <source>
        <dbReference type="EnsemblMetazoa" id="MDOA015230-PA"/>
    </source>
</evidence>
<dbReference type="InterPro" id="IPR002018">
    <property type="entry name" value="CarbesteraseB"/>
</dbReference>
<evidence type="ECO:0000313" key="10">
    <source>
        <dbReference type="RefSeq" id="XP_005178697.1"/>
    </source>
</evidence>
<keyword evidence="4" id="KW-1015">Disulfide bond</keyword>
<evidence type="ECO:0000256" key="3">
    <source>
        <dbReference type="ARBA" id="ARBA00022801"/>
    </source>
</evidence>
<dbReference type="VEuPathDB" id="VectorBase:MDOA015230"/>
<dbReference type="AlphaFoldDB" id="A0A1I8NHK6"/>
<keyword evidence="9" id="KW-1185">Reference proteome</keyword>
<evidence type="ECO:0000256" key="2">
    <source>
        <dbReference type="ARBA" id="ARBA00022487"/>
    </source>
</evidence>
<name>A0A1I8NHK6_MUSDO</name>
<dbReference type="KEGG" id="mde:101897501"/>
<keyword evidence="3 6" id="KW-0378">Hydrolase</keyword>
<dbReference type="PANTHER" id="PTHR43142">
    <property type="entry name" value="CARBOXYLIC ESTER HYDROLASE"/>
    <property type="match status" value="1"/>
</dbReference>
<dbReference type="RefSeq" id="XP_005178697.1">
    <property type="nucleotide sequence ID" value="XM_005178640.3"/>
</dbReference>
<feature type="domain" description="Carboxylesterase type B" evidence="7">
    <location>
        <begin position="32"/>
        <end position="540"/>
    </location>
</feature>
<dbReference type="eggNOG" id="KOG1516">
    <property type="taxonomic scope" value="Eukaryota"/>
</dbReference>
<dbReference type="GeneID" id="101897501"/>
<dbReference type="FunFam" id="3.40.50.1820:FF:000092">
    <property type="entry name" value="Carboxylic ester hydrolase"/>
    <property type="match status" value="1"/>
</dbReference>
<dbReference type="VEuPathDB" id="VectorBase:MDOMA2_020934"/>
<evidence type="ECO:0000256" key="1">
    <source>
        <dbReference type="ARBA" id="ARBA00005964"/>
    </source>
</evidence>
<dbReference type="PANTHER" id="PTHR43142:SF1">
    <property type="entry name" value="CARBOXYLIC ESTER HYDROLASE"/>
    <property type="match status" value="1"/>
</dbReference>
<accession>A0A1I8NHK6</accession>
<proteinExistence type="inferred from homology"/>
<keyword evidence="5" id="KW-0325">Glycoprotein</keyword>
<dbReference type="OrthoDB" id="19653at2759"/>
<reference evidence="8" key="1">
    <citation type="submission" date="2020-05" db="UniProtKB">
        <authorList>
            <consortium name="EnsemblMetazoa"/>
        </authorList>
    </citation>
    <scope>IDENTIFICATION</scope>
    <source>
        <strain evidence="8">Aabys</strain>
    </source>
</reference>
<dbReference type="ESTHER" id="musdo-t1pgm5">
    <property type="family name" value="Carb_B_Arthropoda"/>
</dbReference>
<dbReference type="EC" id="3.1.1.-" evidence="6"/>
<dbReference type="SUPFAM" id="SSF53474">
    <property type="entry name" value="alpha/beta-Hydrolases"/>
    <property type="match status" value="1"/>
</dbReference>
<gene>
    <name evidence="8" type="primary">101897501</name>
    <name evidence="10" type="synonym">LOC101897501</name>
</gene>
<evidence type="ECO:0000256" key="5">
    <source>
        <dbReference type="ARBA" id="ARBA00023180"/>
    </source>
</evidence>
<protein>
    <recommendedName>
        <fullName evidence="6">Carboxylic ester hydrolase</fullName>
        <ecNumber evidence="6">3.1.1.-</ecNumber>
    </recommendedName>
</protein>
<dbReference type="PROSITE" id="PS00122">
    <property type="entry name" value="CARBOXYLESTERASE_B_1"/>
    <property type="match status" value="1"/>
</dbReference>
<evidence type="ECO:0000313" key="9">
    <source>
        <dbReference type="Proteomes" id="UP001652621"/>
    </source>
</evidence>
<evidence type="ECO:0000256" key="6">
    <source>
        <dbReference type="RuleBase" id="RU361235"/>
    </source>
</evidence>
<reference evidence="10" key="2">
    <citation type="submission" date="2025-04" db="UniProtKB">
        <authorList>
            <consortium name="RefSeq"/>
        </authorList>
    </citation>
    <scope>IDENTIFICATION</scope>
    <source>
        <strain evidence="10">Aabys</strain>
    </source>
</reference>
<keyword evidence="2" id="KW-0719">Serine esterase</keyword>
<evidence type="ECO:0000256" key="4">
    <source>
        <dbReference type="ARBA" id="ARBA00023157"/>
    </source>
</evidence>
<dbReference type="EnsemblMetazoa" id="MDOA015230-RA">
    <property type="protein sequence ID" value="MDOA015230-PA"/>
    <property type="gene ID" value="MDOA015230"/>
</dbReference>
<comment type="similarity">
    <text evidence="1 6">Belongs to the type-B carboxylesterase/lipase family.</text>
</comment>
<evidence type="ECO:0000259" key="7">
    <source>
        <dbReference type="Pfam" id="PF00135"/>
    </source>
</evidence>
<sequence>MSHISLWDILKFTVKGLDYKFEQYRLNTGATVTTKIAKGEVKGAKRMSVWGNSYYSFEGIPFAKPPLGELRFKAPVEEDPWDGVLDCTGPANVPFQGNMIFKKYKGSEDCLYLNVFTNDITPSAPRPVMVWIYGGGFQLGEATRDMYSPDYFMSKDVVLVTIAYRLGPFGFLSFDDPSVDIPGNAGIKDQIMALKWVQKNIAAFGGDPNNVTLFGESAGGTSTHLCMVSEQSKGLIHKAITMSGSMLCPWALPPQNQWAYRLAKALGYDGEEKATEIYQFLKTVSPIEIQKATPTILNKEEKHNRVMFAFGPVIEPYRTKDCIIADSPLELMKTSWSNDIPMILGGTSFEGLLFYPEVMRRKATLDEVGDCANLLPLDLGIDKRSTKAHELGLSLKKAYFGEEECSINTIMKFLELCSYREFWHPIYRTALYRMQFARAPTYVYRFDYDSADSNAIRRLLCGDAVRGACHGDDMVYLFRFMFSHRMPMDSQDCKVSKTMIDVWTSFAATSDPNCASLGDVKYEPLGKDTTTIKCLNISNKVDFIDLPELEKIKEVWNSFYPQGKL</sequence>
<dbReference type="GO" id="GO:0052689">
    <property type="term" value="F:carboxylic ester hydrolase activity"/>
    <property type="evidence" value="ECO:0007669"/>
    <property type="project" value="UniProtKB-KW"/>
</dbReference>
<dbReference type="InterPro" id="IPR019826">
    <property type="entry name" value="Carboxylesterase_B_AS"/>
</dbReference>